<evidence type="ECO:0000313" key="3">
    <source>
        <dbReference type="Proteomes" id="UP000745764"/>
    </source>
</evidence>
<dbReference type="OrthoDB" id="17560at2759"/>
<feature type="domain" description="Dienelactone hydrolase" evidence="1">
    <location>
        <begin position="1"/>
        <end position="174"/>
    </location>
</feature>
<sequence>MPDLYEGDAVSLDRPEDFNVMAWGQKGGPQGKGHGPGQVDPIIETVIEEMRLNLGVRKIGSVGYCFGAKYVARFLAKDKRVDVGAMAHPSFVDVDELKAIERPLTIAAAEVDHIFSEEKRHETEKILKEGKRTYQITLYSGVEHGFAVRSDMTKKEVKYAKEAAFIQQVQWFREWLQEE</sequence>
<accession>A0A9N8KNJ5</accession>
<evidence type="ECO:0000259" key="1">
    <source>
        <dbReference type="Pfam" id="PF01738"/>
    </source>
</evidence>
<evidence type="ECO:0000313" key="2">
    <source>
        <dbReference type="EMBL" id="CAD0110858.1"/>
    </source>
</evidence>
<keyword evidence="3" id="KW-1185">Reference proteome</keyword>
<dbReference type="EMBL" id="CAINUL010000008">
    <property type="protein sequence ID" value="CAD0110858.1"/>
    <property type="molecule type" value="Genomic_DNA"/>
</dbReference>
<dbReference type="Pfam" id="PF01738">
    <property type="entry name" value="DLH"/>
    <property type="match status" value="1"/>
</dbReference>
<organism evidence="2 3">
    <name type="scientific">Aureobasidium uvarum</name>
    <dbReference type="NCBI Taxonomy" id="2773716"/>
    <lineage>
        <taxon>Eukaryota</taxon>
        <taxon>Fungi</taxon>
        <taxon>Dikarya</taxon>
        <taxon>Ascomycota</taxon>
        <taxon>Pezizomycotina</taxon>
        <taxon>Dothideomycetes</taxon>
        <taxon>Dothideomycetidae</taxon>
        <taxon>Dothideales</taxon>
        <taxon>Saccotheciaceae</taxon>
        <taxon>Aureobasidium</taxon>
    </lineage>
</organism>
<comment type="caution">
    <text evidence="2">The sequence shown here is derived from an EMBL/GenBank/DDBJ whole genome shotgun (WGS) entry which is preliminary data.</text>
</comment>
<dbReference type="SUPFAM" id="SSF53474">
    <property type="entry name" value="alpha/beta-Hydrolases"/>
    <property type="match status" value="1"/>
</dbReference>
<reference evidence="2" key="1">
    <citation type="submission" date="2020-06" db="EMBL/GenBank/DDBJ databases">
        <authorList>
            <person name="Onetto C."/>
        </authorList>
    </citation>
    <scope>NUCLEOTIDE SEQUENCE</scope>
</reference>
<name>A0A9N8KNJ5_9PEZI</name>
<proteinExistence type="predicted"/>
<dbReference type="AlphaFoldDB" id="A0A9N8KNJ5"/>
<dbReference type="Gene3D" id="3.40.50.1820">
    <property type="entry name" value="alpha/beta hydrolase"/>
    <property type="match status" value="1"/>
</dbReference>
<dbReference type="PANTHER" id="PTHR17630:SF44">
    <property type="entry name" value="PROTEIN AIM2"/>
    <property type="match status" value="1"/>
</dbReference>
<dbReference type="PANTHER" id="PTHR17630">
    <property type="entry name" value="DIENELACTONE HYDROLASE"/>
    <property type="match status" value="1"/>
</dbReference>
<protein>
    <recommendedName>
        <fullName evidence="1">Dienelactone hydrolase domain-containing protein</fullName>
    </recommendedName>
</protein>
<gene>
    <name evidence="2" type="ORF">AWRI4620_LOCUS5113</name>
</gene>
<dbReference type="GO" id="GO:0016787">
    <property type="term" value="F:hydrolase activity"/>
    <property type="evidence" value="ECO:0007669"/>
    <property type="project" value="InterPro"/>
</dbReference>
<dbReference type="InterPro" id="IPR029058">
    <property type="entry name" value="AB_hydrolase_fold"/>
</dbReference>
<dbReference type="InterPro" id="IPR002925">
    <property type="entry name" value="Dienelactn_hydro"/>
</dbReference>
<dbReference type="Proteomes" id="UP000745764">
    <property type="component" value="Unassembled WGS sequence"/>
</dbReference>